<accession>A0A565C7A9</accession>
<sequence>MSQMEEAKAEVEKKVTKKELVGIVNDLHEQCQLLCSVFHDLEISGRKGKSGSSSRSSSDLDYYSSEEIEVNADHVSERLSSDYAVMLRKIQETELTNEDLKRKVSNLRQETDYLRDQNMERTGDIEGKRNEDKEPFKELTMTKDEVALLRNQKKELELKLEKKTNEVLETVMRLKRLEKETEERAKAELKIVKEKEDLRDKVQRLQLDMSEAMKSKITEIDLLKEENQKLHKKFAKREMKNIDETEDRSKKQEDIIDRLSMEIKDQKKLLKEQKDLSISLPRIRK</sequence>
<comment type="caution">
    <text evidence="2">The sequence shown here is derived from an EMBL/GenBank/DDBJ whole genome shotgun (WGS) entry which is preliminary data.</text>
</comment>
<evidence type="ECO:0000313" key="2">
    <source>
        <dbReference type="EMBL" id="VVB09553.1"/>
    </source>
</evidence>
<dbReference type="AlphaFoldDB" id="A0A565C7A9"/>
<dbReference type="EMBL" id="CABITT030000006">
    <property type="protein sequence ID" value="VVB09553.1"/>
    <property type="molecule type" value="Genomic_DNA"/>
</dbReference>
<evidence type="ECO:0008006" key="4">
    <source>
        <dbReference type="Google" id="ProtNLM"/>
    </source>
</evidence>
<proteinExistence type="predicted"/>
<dbReference type="PANTHER" id="PTHR47357:SF13">
    <property type="entry name" value="MYOSIN HEAVY CHAIN-LIKE"/>
    <property type="match status" value="1"/>
</dbReference>
<protein>
    <recommendedName>
        <fullName evidence="4">NAB domain-containing protein</fullName>
    </recommendedName>
</protein>
<keyword evidence="3" id="KW-1185">Reference proteome</keyword>
<dbReference type="GO" id="GO:0005856">
    <property type="term" value="C:cytoskeleton"/>
    <property type="evidence" value="ECO:0007669"/>
    <property type="project" value="TreeGrafter"/>
</dbReference>
<feature type="compositionally biased region" description="Basic and acidic residues" evidence="1">
    <location>
        <begin position="236"/>
        <end position="255"/>
    </location>
</feature>
<reference evidence="2" key="1">
    <citation type="submission" date="2019-07" db="EMBL/GenBank/DDBJ databases">
        <authorList>
            <person name="Dittberner H."/>
        </authorList>
    </citation>
    <scope>NUCLEOTIDE SEQUENCE [LARGE SCALE GENOMIC DNA]</scope>
</reference>
<dbReference type="PANTHER" id="PTHR47357">
    <property type="entry name" value="COP1-INTERACTIVE PROTEIN 1"/>
    <property type="match status" value="1"/>
</dbReference>
<dbReference type="Proteomes" id="UP000489600">
    <property type="component" value="Unassembled WGS sequence"/>
</dbReference>
<name>A0A565C7A9_9BRAS</name>
<feature type="region of interest" description="Disordered" evidence="1">
    <location>
        <begin position="234"/>
        <end position="255"/>
    </location>
</feature>
<evidence type="ECO:0000313" key="3">
    <source>
        <dbReference type="Proteomes" id="UP000489600"/>
    </source>
</evidence>
<gene>
    <name evidence="2" type="ORF">ANE_LOCUS19997</name>
</gene>
<organism evidence="2 3">
    <name type="scientific">Arabis nemorensis</name>
    <dbReference type="NCBI Taxonomy" id="586526"/>
    <lineage>
        <taxon>Eukaryota</taxon>
        <taxon>Viridiplantae</taxon>
        <taxon>Streptophyta</taxon>
        <taxon>Embryophyta</taxon>
        <taxon>Tracheophyta</taxon>
        <taxon>Spermatophyta</taxon>
        <taxon>Magnoliopsida</taxon>
        <taxon>eudicotyledons</taxon>
        <taxon>Gunneridae</taxon>
        <taxon>Pentapetalae</taxon>
        <taxon>rosids</taxon>
        <taxon>malvids</taxon>
        <taxon>Brassicales</taxon>
        <taxon>Brassicaceae</taxon>
        <taxon>Arabideae</taxon>
        <taxon>Arabis</taxon>
    </lineage>
</organism>
<dbReference type="GO" id="GO:0005200">
    <property type="term" value="F:structural constituent of cytoskeleton"/>
    <property type="evidence" value="ECO:0007669"/>
    <property type="project" value="TreeGrafter"/>
</dbReference>
<evidence type="ECO:0000256" key="1">
    <source>
        <dbReference type="SAM" id="MobiDB-lite"/>
    </source>
</evidence>